<name>A0AAD7GMF4_MYCRO</name>
<organism evidence="1 2">
    <name type="scientific">Mycena rosella</name>
    <name type="common">Pink bonnet</name>
    <name type="synonym">Agaricus rosellus</name>
    <dbReference type="NCBI Taxonomy" id="1033263"/>
    <lineage>
        <taxon>Eukaryota</taxon>
        <taxon>Fungi</taxon>
        <taxon>Dikarya</taxon>
        <taxon>Basidiomycota</taxon>
        <taxon>Agaricomycotina</taxon>
        <taxon>Agaricomycetes</taxon>
        <taxon>Agaricomycetidae</taxon>
        <taxon>Agaricales</taxon>
        <taxon>Marasmiineae</taxon>
        <taxon>Mycenaceae</taxon>
        <taxon>Mycena</taxon>
    </lineage>
</organism>
<dbReference type="EMBL" id="JARKIE010000028">
    <property type="protein sequence ID" value="KAJ7697810.1"/>
    <property type="molecule type" value="Genomic_DNA"/>
</dbReference>
<reference evidence="1" key="1">
    <citation type="submission" date="2023-03" db="EMBL/GenBank/DDBJ databases">
        <title>Massive genome expansion in bonnet fungi (Mycena s.s.) driven by repeated elements and novel gene families across ecological guilds.</title>
        <authorList>
            <consortium name="Lawrence Berkeley National Laboratory"/>
            <person name="Harder C.B."/>
            <person name="Miyauchi S."/>
            <person name="Viragh M."/>
            <person name="Kuo A."/>
            <person name="Thoen E."/>
            <person name="Andreopoulos B."/>
            <person name="Lu D."/>
            <person name="Skrede I."/>
            <person name="Drula E."/>
            <person name="Henrissat B."/>
            <person name="Morin E."/>
            <person name="Kohler A."/>
            <person name="Barry K."/>
            <person name="LaButti K."/>
            <person name="Morin E."/>
            <person name="Salamov A."/>
            <person name="Lipzen A."/>
            <person name="Mereny Z."/>
            <person name="Hegedus B."/>
            <person name="Baldrian P."/>
            <person name="Stursova M."/>
            <person name="Weitz H."/>
            <person name="Taylor A."/>
            <person name="Grigoriev I.V."/>
            <person name="Nagy L.G."/>
            <person name="Martin F."/>
            <person name="Kauserud H."/>
        </authorList>
    </citation>
    <scope>NUCLEOTIDE SEQUENCE</scope>
    <source>
        <strain evidence="1">CBHHK067</strain>
    </source>
</reference>
<evidence type="ECO:0000313" key="1">
    <source>
        <dbReference type="EMBL" id="KAJ7697810.1"/>
    </source>
</evidence>
<proteinExistence type="predicted"/>
<dbReference type="AlphaFoldDB" id="A0AAD7GMF4"/>
<protein>
    <submittedName>
        <fullName evidence="1">Uncharacterized protein</fullName>
    </submittedName>
</protein>
<keyword evidence="2" id="KW-1185">Reference proteome</keyword>
<gene>
    <name evidence="1" type="ORF">B0H17DRAFT_1130091</name>
</gene>
<accession>A0AAD7GMF4</accession>
<evidence type="ECO:0000313" key="2">
    <source>
        <dbReference type="Proteomes" id="UP001221757"/>
    </source>
</evidence>
<comment type="caution">
    <text evidence="1">The sequence shown here is derived from an EMBL/GenBank/DDBJ whole genome shotgun (WGS) entry which is preliminary data.</text>
</comment>
<sequence>MTPLLSPDVDRTGLLLEVVCEARLSLLGEGTTVVVGKMGMAVEKTAWLWELGVDRMKGLEVVRETELLAMSEGVMVDVEKKVRAFKKELAVLDETGVSLLAAVETRPSSAVGAPTSLWSLGVEIMEVVREAELLALGESEMGDVDNTGTPVAVELAMPVERGVEGIVRPLEVVCETALFALDEGAAVVVVNRGISVETELPMLVETSVAWTAGLLSLGEDVTVVGGNMGMVVDKELAMLVEGRTDRMEGLLDAGLLLLGENTTLVVDDTGTAVEKELAMLVETGVERVRALFVVVLDTGITLGICEVVFRVWKTCPLILNNVATPCAWRSLKVIEDNWRIWHPIKVGLIYAVV</sequence>
<dbReference type="Proteomes" id="UP001221757">
    <property type="component" value="Unassembled WGS sequence"/>
</dbReference>